<feature type="region of interest" description="Disordered" evidence="1">
    <location>
        <begin position="202"/>
        <end position="598"/>
    </location>
</feature>
<keyword evidence="2" id="KW-1133">Transmembrane helix</keyword>
<evidence type="ECO:0000256" key="1">
    <source>
        <dbReference type="SAM" id="MobiDB-lite"/>
    </source>
</evidence>
<feature type="compositionally biased region" description="Polar residues" evidence="1">
    <location>
        <begin position="559"/>
        <end position="598"/>
    </location>
</feature>
<dbReference type="Proteomes" id="UP000078560">
    <property type="component" value="Unassembled WGS sequence"/>
</dbReference>
<gene>
    <name evidence="3" type="ORF">POVCU2_0096690</name>
</gene>
<organism evidence="3 4">
    <name type="scientific">Plasmodium ovale curtisi</name>
    <dbReference type="NCBI Taxonomy" id="864141"/>
    <lineage>
        <taxon>Eukaryota</taxon>
        <taxon>Sar</taxon>
        <taxon>Alveolata</taxon>
        <taxon>Apicomplexa</taxon>
        <taxon>Aconoidasida</taxon>
        <taxon>Haemosporida</taxon>
        <taxon>Plasmodiidae</taxon>
        <taxon>Plasmodium</taxon>
        <taxon>Plasmodium (Plasmodium)</taxon>
    </lineage>
</organism>
<feature type="transmembrane region" description="Helical" evidence="2">
    <location>
        <begin position="698"/>
        <end position="722"/>
    </location>
</feature>
<feature type="compositionally biased region" description="Low complexity" evidence="1">
    <location>
        <begin position="390"/>
        <end position="410"/>
    </location>
</feature>
<reference evidence="4" key="1">
    <citation type="submission" date="2016-05" db="EMBL/GenBank/DDBJ databases">
        <authorList>
            <person name="Naeem Raeece"/>
        </authorList>
    </citation>
    <scope>NUCLEOTIDE SEQUENCE [LARGE SCALE GENOMIC DNA]</scope>
</reference>
<sequence>MSRPSGDSTGHGMINVVKFKENVREFIKQKINKYGHTGCILVYDKLCKELERFIKDEKNKTLMGQTKEATLLFNINWSNEEEKKFLDSTFQELGFKNLCHKPYLNYTKDIHALISSYLNFCKEKDGRRSVASEKDNFSSCTEYNAWIDKERKKFQVEYLKNSAKITNSKLLKYFRTMNNSDNFVPLQSYISFKLNCDKYTTPSRTKQQKIPGEKSHPVRTQSTRVSDQEQKPEKKKKKVEPKVDVTRGIDINNAQPPKDTKSSGSDTGTTITPTFTQLNNRSAEVTHPNSKVPPPIPMPGNKVQNPTEQSGGTPVIQLKPSLPPVTTNDLVRDPPQHISPGPTLYPSISLPSGPLLSPDPGKVTDAQINTDSSSLPPQNIASVTSANAETLSTPNISTPPSSIPATVTASDPTIATASDPTTVTASDPTTVTASGPATVAVSGPATVTKSARSPELSPGQAQTPVLDPFVSASPASSTGVSTSSTTSTVITTTTARTSDTSKTMSTAQGPVTSTVQVSSTSLSQDPNHTSSINEPKEPSTPDYNQQTSSYSPKPGGTHAATSVVANSGDQGNRPVTTLTSGIQEKSNDQIQAPQAPLSISTSQDSALTPSMIGNTIDNYPQIPTKQMDQQVKRTPNSHSAKISIISSATDKNGDPVNASKDKTSSTIRDDSILRNNTNDNSNIIPEGFPPLMHIIPTLLVIMATITTFFLLYKYTPFGFLLGRNKKKKNLRRIFGTPEEPAYKSIHKIAYEREGHNLGGQIMENDVYIKLININGYKKAIKRKKRKKKTTLIEVHMEILEEYKNNEWELHKNDFLEICLQ</sequence>
<feature type="compositionally biased region" description="Polar residues" evidence="1">
    <location>
        <begin position="630"/>
        <end position="640"/>
    </location>
</feature>
<feature type="region of interest" description="Disordered" evidence="1">
    <location>
        <begin position="630"/>
        <end position="679"/>
    </location>
</feature>
<dbReference type="AlphaFoldDB" id="A0A1A8WRK7"/>
<evidence type="ECO:0000256" key="2">
    <source>
        <dbReference type="SAM" id="Phobius"/>
    </source>
</evidence>
<feature type="compositionally biased region" description="Polar residues" evidence="1">
    <location>
        <begin position="302"/>
        <end position="312"/>
    </location>
</feature>
<feature type="compositionally biased region" description="Polar residues" evidence="1">
    <location>
        <begin position="366"/>
        <end position="389"/>
    </location>
</feature>
<name>A0A1A8WRK7_PLAOA</name>
<evidence type="ECO:0000313" key="3">
    <source>
        <dbReference type="EMBL" id="SBS95553.1"/>
    </source>
</evidence>
<accession>A0A1A8WRK7</accession>
<proteinExistence type="predicted"/>
<evidence type="ECO:0000313" key="4">
    <source>
        <dbReference type="Proteomes" id="UP000078560"/>
    </source>
</evidence>
<protein>
    <submittedName>
        <fullName evidence="3">Unspecified product</fullName>
    </submittedName>
</protein>
<feature type="compositionally biased region" description="Basic and acidic residues" evidence="1">
    <location>
        <begin position="659"/>
        <end position="672"/>
    </location>
</feature>
<dbReference type="EMBL" id="FLQU01002086">
    <property type="protein sequence ID" value="SBS95553.1"/>
    <property type="molecule type" value="Genomic_DNA"/>
</dbReference>
<feature type="compositionally biased region" description="Polar residues" evidence="1">
    <location>
        <begin position="541"/>
        <end position="551"/>
    </location>
</feature>
<feature type="compositionally biased region" description="Low complexity" evidence="1">
    <location>
        <begin position="511"/>
        <end position="524"/>
    </location>
</feature>
<keyword evidence="2" id="KW-0472">Membrane</keyword>
<feature type="compositionally biased region" description="Polar residues" evidence="1">
    <location>
        <begin position="277"/>
        <end position="289"/>
    </location>
</feature>
<keyword evidence="2" id="KW-0812">Transmembrane</keyword>
<feature type="compositionally biased region" description="Low complexity" evidence="1">
    <location>
        <begin position="418"/>
        <end position="433"/>
    </location>
</feature>
<feature type="non-terminal residue" evidence="3">
    <location>
        <position position="820"/>
    </location>
</feature>
<feature type="compositionally biased region" description="Low complexity" evidence="1">
    <location>
        <begin position="470"/>
        <end position="503"/>
    </location>
</feature>
<feature type="compositionally biased region" description="Low complexity" evidence="1">
    <location>
        <begin position="344"/>
        <end position="358"/>
    </location>
</feature>
<feature type="compositionally biased region" description="Low complexity" evidence="1">
    <location>
        <begin position="262"/>
        <end position="276"/>
    </location>
</feature>